<name>A0A0C2DE78_9BACT</name>
<dbReference type="InterPro" id="IPR000182">
    <property type="entry name" value="GNAT_dom"/>
</dbReference>
<dbReference type="Gene3D" id="3.40.630.30">
    <property type="match status" value="1"/>
</dbReference>
<dbReference type="PROSITE" id="PS51186">
    <property type="entry name" value="GNAT"/>
    <property type="match status" value="1"/>
</dbReference>
<feature type="domain" description="N-acetyltransferase" evidence="3">
    <location>
        <begin position="12"/>
        <end position="160"/>
    </location>
</feature>
<dbReference type="PANTHER" id="PTHR43877">
    <property type="entry name" value="AMINOALKYLPHOSPHONATE N-ACETYLTRANSFERASE-RELATED-RELATED"/>
    <property type="match status" value="1"/>
</dbReference>
<evidence type="ECO:0000259" key="3">
    <source>
        <dbReference type="PROSITE" id="PS51186"/>
    </source>
</evidence>
<evidence type="ECO:0000256" key="2">
    <source>
        <dbReference type="ARBA" id="ARBA00023315"/>
    </source>
</evidence>
<dbReference type="InterPro" id="IPR016181">
    <property type="entry name" value="Acyl_CoA_acyltransferase"/>
</dbReference>
<evidence type="ECO:0000256" key="1">
    <source>
        <dbReference type="ARBA" id="ARBA00022679"/>
    </source>
</evidence>
<protein>
    <submittedName>
        <fullName evidence="4">Histone acetyltransferase HPA2</fullName>
    </submittedName>
</protein>
<dbReference type="EMBL" id="JMCC02000016">
    <property type="protein sequence ID" value="KIG17967.1"/>
    <property type="molecule type" value="Genomic_DNA"/>
</dbReference>
<dbReference type="Pfam" id="PF00583">
    <property type="entry name" value="Acetyltransf_1"/>
    <property type="match status" value="1"/>
</dbReference>
<sequence length="160" mass="17289">MTMNVAVDHLRFELDPLTSAPVRELIATHLAQMRSQSPACSVHALDVDHLRGADVRFWSAWIGAAVVGCGALKQLTPTTGEIKSMHVLAAWRGHGIAAKLLAHIEAAARDRGLTRLSLETGSQPAFEPARKLYTSFGYIACGPFGAYTNDPNSSYMSKLL</sequence>
<dbReference type="GO" id="GO:0016747">
    <property type="term" value="F:acyltransferase activity, transferring groups other than amino-acyl groups"/>
    <property type="evidence" value="ECO:0007669"/>
    <property type="project" value="InterPro"/>
</dbReference>
<organism evidence="4 5">
    <name type="scientific">Enhygromyxa salina</name>
    <dbReference type="NCBI Taxonomy" id="215803"/>
    <lineage>
        <taxon>Bacteria</taxon>
        <taxon>Pseudomonadati</taxon>
        <taxon>Myxococcota</taxon>
        <taxon>Polyangia</taxon>
        <taxon>Nannocystales</taxon>
        <taxon>Nannocystaceae</taxon>
        <taxon>Enhygromyxa</taxon>
    </lineage>
</organism>
<gene>
    <name evidence="4" type="ORF">DB30_02182</name>
</gene>
<accession>A0A0C2DE78</accession>
<evidence type="ECO:0000313" key="5">
    <source>
        <dbReference type="Proteomes" id="UP000031599"/>
    </source>
</evidence>
<dbReference type="InterPro" id="IPR050832">
    <property type="entry name" value="Bact_Acetyltransf"/>
</dbReference>
<keyword evidence="1 4" id="KW-0808">Transferase</keyword>
<dbReference type="Proteomes" id="UP000031599">
    <property type="component" value="Unassembled WGS sequence"/>
</dbReference>
<dbReference type="PANTHER" id="PTHR43877:SF5">
    <property type="entry name" value="BLL8307 PROTEIN"/>
    <property type="match status" value="1"/>
</dbReference>
<reference evidence="4 5" key="1">
    <citation type="submission" date="2014-12" db="EMBL/GenBank/DDBJ databases">
        <title>Genome assembly of Enhygromyxa salina DSM 15201.</title>
        <authorList>
            <person name="Sharma G."/>
            <person name="Subramanian S."/>
        </authorList>
    </citation>
    <scope>NUCLEOTIDE SEQUENCE [LARGE SCALE GENOMIC DNA]</scope>
    <source>
        <strain evidence="4 5">DSM 15201</strain>
    </source>
</reference>
<dbReference type="CDD" id="cd04301">
    <property type="entry name" value="NAT_SF"/>
    <property type="match status" value="1"/>
</dbReference>
<dbReference type="AlphaFoldDB" id="A0A0C2DE78"/>
<dbReference type="SUPFAM" id="SSF55729">
    <property type="entry name" value="Acyl-CoA N-acyltransferases (Nat)"/>
    <property type="match status" value="1"/>
</dbReference>
<proteinExistence type="predicted"/>
<keyword evidence="2" id="KW-0012">Acyltransferase</keyword>
<evidence type="ECO:0000313" key="4">
    <source>
        <dbReference type="EMBL" id="KIG17967.1"/>
    </source>
</evidence>
<comment type="caution">
    <text evidence="4">The sequence shown here is derived from an EMBL/GenBank/DDBJ whole genome shotgun (WGS) entry which is preliminary data.</text>
</comment>